<evidence type="ECO:0000313" key="13">
    <source>
        <dbReference type="EMBL" id="MCA6064855.1"/>
    </source>
</evidence>
<dbReference type="InterPro" id="IPR039426">
    <property type="entry name" value="TonB-dep_rcpt-like"/>
</dbReference>
<keyword evidence="14" id="KW-1185">Reference proteome</keyword>
<feature type="chain" id="PRO_5045247176" evidence="10">
    <location>
        <begin position="26"/>
        <end position="677"/>
    </location>
</feature>
<proteinExistence type="inferred from homology"/>
<evidence type="ECO:0000256" key="6">
    <source>
        <dbReference type="ARBA" id="ARBA00023136"/>
    </source>
</evidence>
<organism evidence="13 14">
    <name type="scientific">Thalassolituus marinus</name>
    <dbReference type="NCBI Taxonomy" id="671053"/>
    <lineage>
        <taxon>Bacteria</taxon>
        <taxon>Pseudomonadati</taxon>
        <taxon>Pseudomonadota</taxon>
        <taxon>Gammaproteobacteria</taxon>
        <taxon>Oceanospirillales</taxon>
        <taxon>Oceanospirillaceae</taxon>
        <taxon>Thalassolituus</taxon>
    </lineage>
</organism>
<dbReference type="EMBL" id="JAEDAH010000094">
    <property type="protein sequence ID" value="MCA6064855.1"/>
    <property type="molecule type" value="Genomic_DNA"/>
</dbReference>
<dbReference type="Gene3D" id="2.170.130.10">
    <property type="entry name" value="TonB-dependent receptor, plug domain"/>
    <property type="match status" value="1"/>
</dbReference>
<feature type="signal peptide" evidence="10">
    <location>
        <begin position="1"/>
        <end position="25"/>
    </location>
</feature>
<dbReference type="InterPro" id="IPR036942">
    <property type="entry name" value="Beta-barrel_TonB_sf"/>
</dbReference>
<dbReference type="InterPro" id="IPR010100">
    <property type="entry name" value="TonB-dep_Cu_rcpt"/>
</dbReference>
<comment type="caution">
    <text evidence="13">The sequence shown here is derived from an EMBL/GenBank/DDBJ whole genome shotgun (WGS) entry which is preliminary data.</text>
</comment>
<dbReference type="NCBIfam" id="TIGR01778">
    <property type="entry name" value="TonB-copper"/>
    <property type="match status" value="1"/>
</dbReference>
<name>A0ABS7ZTC0_9GAMM</name>
<feature type="domain" description="TonB-dependent receptor-like beta-barrel" evidence="11">
    <location>
        <begin position="199"/>
        <end position="636"/>
    </location>
</feature>
<protein>
    <submittedName>
        <fullName evidence="13">TonB-dependent copper receptor</fullName>
    </submittedName>
</protein>
<dbReference type="PANTHER" id="PTHR30069:SF49">
    <property type="entry name" value="OUTER MEMBRANE PROTEIN C"/>
    <property type="match status" value="1"/>
</dbReference>
<dbReference type="Pfam" id="PF07715">
    <property type="entry name" value="Plug"/>
    <property type="match status" value="1"/>
</dbReference>
<keyword evidence="4 8" id="KW-0812">Transmembrane</keyword>
<dbReference type="Proteomes" id="UP000714380">
    <property type="component" value="Unassembled WGS sequence"/>
</dbReference>
<dbReference type="Pfam" id="PF00593">
    <property type="entry name" value="TonB_dep_Rec_b-barrel"/>
    <property type="match status" value="1"/>
</dbReference>
<accession>A0ABS7ZTC0</accession>
<evidence type="ECO:0000259" key="12">
    <source>
        <dbReference type="Pfam" id="PF07715"/>
    </source>
</evidence>
<comment type="subcellular location">
    <subcellularLocation>
        <location evidence="1 8">Cell outer membrane</location>
        <topology evidence="1 8">Multi-pass membrane protein</topology>
    </subcellularLocation>
</comment>
<sequence length="677" mass="73386">MSGLTRHTLATAITVTSVLSAAAYADTSATALEPVVVVAPATSDVLTVSTDPRAPRQPIPAHDGADLLKNIPGFSVIRKGGTDGDPVFRGMAASRLNILLDGEMILGGCGMRMDPPTAYVFPEAYDEVVVLKGPQSVKYGAGSSAGVVLFERDAPDFSASAVHGDVSLLAGSADRNDQVAQIEAGSELGYVRLNGTRSDANNYEDGDGNEVHSAYTRWSTNAAVGWTPSSDTRIELSGARSDGEARYGDRTMDGVAFDRSNAGLSFEQTNISPLVNKVEGRIYRNYVDHVMDNYSLRDVSGMYMVSNPDRETKGAALAATLDIAERTQLDIGIDAQRNDHSLRKAGDKMEPNIDSLTRVDDMRFESNGVYAELDHQYTAGSSVHMGLRVNKDEAEDLRSGKDTSGMTDRNTLTSAFLRYEHQLDSVHRLYAGLGHAERAADYWERSKLPAASVNMMGMRVEGTASTFDINPEKTTQLDIGLIHRDDKLQASVSAFYAKHNDYILIETLPDVSVYASNARNIDATTYGLEADSSLRFASNWTSNATLAWVHGSNDSDSEALGQMPPLEGRLGINYDSGRWSSGALWRLVSDQNRVAEGTGNIVGQDIGKTGGFNVFSVNAGYRAMDDLLLTAGIDNLFDVTYAEHISRSGANISGYEQTTRINEPGRTLWLKMQWSFR</sequence>
<keyword evidence="5 9" id="KW-0798">TonB box</keyword>
<dbReference type="PANTHER" id="PTHR30069">
    <property type="entry name" value="TONB-DEPENDENT OUTER MEMBRANE RECEPTOR"/>
    <property type="match status" value="1"/>
</dbReference>
<evidence type="ECO:0000256" key="4">
    <source>
        <dbReference type="ARBA" id="ARBA00022692"/>
    </source>
</evidence>
<gene>
    <name evidence="13" type="ORF">I9W95_14675</name>
</gene>
<evidence type="ECO:0000256" key="5">
    <source>
        <dbReference type="ARBA" id="ARBA00023077"/>
    </source>
</evidence>
<evidence type="ECO:0000313" key="14">
    <source>
        <dbReference type="Proteomes" id="UP000714380"/>
    </source>
</evidence>
<evidence type="ECO:0000256" key="9">
    <source>
        <dbReference type="RuleBase" id="RU003357"/>
    </source>
</evidence>
<dbReference type="PROSITE" id="PS52016">
    <property type="entry name" value="TONB_DEPENDENT_REC_3"/>
    <property type="match status" value="1"/>
</dbReference>
<feature type="domain" description="TonB-dependent receptor plug" evidence="12">
    <location>
        <begin position="60"/>
        <end position="147"/>
    </location>
</feature>
<dbReference type="RefSeq" id="WP_225676228.1">
    <property type="nucleotide sequence ID" value="NZ_JAEDAH010000094.1"/>
</dbReference>
<reference evidence="13 14" key="1">
    <citation type="submission" date="2020-12" db="EMBL/GenBank/DDBJ databases">
        <title>Novel Thalassolituus-related marine hydrocarbonoclastic bacteria mediated algae-derived hydrocarbons mineralization in twilight zone of the northern South China Sea.</title>
        <authorList>
            <person name="Dong C."/>
        </authorList>
    </citation>
    <scope>NUCLEOTIDE SEQUENCE [LARGE SCALE GENOMIC DNA]</scope>
    <source>
        <strain evidence="13 14">IMCC1826</strain>
    </source>
</reference>
<keyword evidence="2 8" id="KW-0813">Transport</keyword>
<evidence type="ECO:0000256" key="2">
    <source>
        <dbReference type="ARBA" id="ARBA00022448"/>
    </source>
</evidence>
<dbReference type="InterPro" id="IPR000531">
    <property type="entry name" value="Beta-barrel_TonB"/>
</dbReference>
<comment type="similarity">
    <text evidence="8 9">Belongs to the TonB-dependent receptor family.</text>
</comment>
<keyword evidence="10" id="KW-0732">Signal</keyword>
<keyword evidence="7 8" id="KW-0998">Cell outer membrane</keyword>
<evidence type="ECO:0000256" key="10">
    <source>
        <dbReference type="SAM" id="SignalP"/>
    </source>
</evidence>
<dbReference type="InterPro" id="IPR037066">
    <property type="entry name" value="Plug_dom_sf"/>
</dbReference>
<dbReference type="Gene3D" id="2.40.170.20">
    <property type="entry name" value="TonB-dependent receptor, beta-barrel domain"/>
    <property type="match status" value="1"/>
</dbReference>
<evidence type="ECO:0000256" key="3">
    <source>
        <dbReference type="ARBA" id="ARBA00022452"/>
    </source>
</evidence>
<evidence type="ECO:0000256" key="1">
    <source>
        <dbReference type="ARBA" id="ARBA00004571"/>
    </source>
</evidence>
<evidence type="ECO:0000259" key="11">
    <source>
        <dbReference type="Pfam" id="PF00593"/>
    </source>
</evidence>
<evidence type="ECO:0000256" key="8">
    <source>
        <dbReference type="PROSITE-ProRule" id="PRU01360"/>
    </source>
</evidence>
<keyword evidence="13" id="KW-0675">Receptor</keyword>
<dbReference type="SUPFAM" id="SSF56935">
    <property type="entry name" value="Porins"/>
    <property type="match status" value="1"/>
</dbReference>
<evidence type="ECO:0000256" key="7">
    <source>
        <dbReference type="ARBA" id="ARBA00023237"/>
    </source>
</evidence>
<keyword evidence="6 8" id="KW-0472">Membrane</keyword>
<dbReference type="CDD" id="cd01347">
    <property type="entry name" value="ligand_gated_channel"/>
    <property type="match status" value="1"/>
</dbReference>
<dbReference type="InterPro" id="IPR012910">
    <property type="entry name" value="Plug_dom"/>
</dbReference>
<keyword evidence="3 8" id="KW-1134">Transmembrane beta strand</keyword>